<dbReference type="PANTHER" id="PTHR36346:SF2">
    <property type="entry name" value="EXPRESSED PROTEIN"/>
    <property type="match status" value="1"/>
</dbReference>
<accession>A0AAQ3L8G4</accession>
<reference evidence="2 3" key="1">
    <citation type="submission" date="2023-10" db="EMBL/GenBank/DDBJ databases">
        <title>Chromosome-scale genome assembly provides insights into flower coloration mechanisms of Canna indica.</title>
        <authorList>
            <person name="Li C."/>
        </authorList>
    </citation>
    <scope>NUCLEOTIDE SEQUENCE [LARGE SCALE GENOMIC DNA]</scope>
    <source>
        <tissue evidence="2">Flower</tissue>
    </source>
</reference>
<proteinExistence type="predicted"/>
<dbReference type="PANTHER" id="PTHR36346">
    <property type="entry name" value="EXPRESSED PROTEIN"/>
    <property type="match status" value="1"/>
</dbReference>
<dbReference type="EMBL" id="CP136898">
    <property type="protein sequence ID" value="WOL20678.1"/>
    <property type="molecule type" value="Genomic_DNA"/>
</dbReference>
<dbReference type="AlphaFoldDB" id="A0AAQ3L8G4"/>
<organism evidence="2 3">
    <name type="scientific">Canna indica</name>
    <name type="common">Indian-shot</name>
    <dbReference type="NCBI Taxonomy" id="4628"/>
    <lineage>
        <taxon>Eukaryota</taxon>
        <taxon>Viridiplantae</taxon>
        <taxon>Streptophyta</taxon>
        <taxon>Embryophyta</taxon>
        <taxon>Tracheophyta</taxon>
        <taxon>Spermatophyta</taxon>
        <taxon>Magnoliopsida</taxon>
        <taxon>Liliopsida</taxon>
        <taxon>Zingiberales</taxon>
        <taxon>Cannaceae</taxon>
        <taxon>Canna</taxon>
    </lineage>
</organism>
<keyword evidence="3" id="KW-1185">Reference proteome</keyword>
<gene>
    <name evidence="2" type="ORF">Cni_G29483</name>
</gene>
<dbReference type="Proteomes" id="UP001327560">
    <property type="component" value="Chromosome 9"/>
</dbReference>
<evidence type="ECO:0000313" key="3">
    <source>
        <dbReference type="Proteomes" id="UP001327560"/>
    </source>
</evidence>
<evidence type="ECO:0000256" key="1">
    <source>
        <dbReference type="SAM" id="MobiDB-lite"/>
    </source>
</evidence>
<evidence type="ECO:0000313" key="2">
    <source>
        <dbReference type="EMBL" id="WOL20678.1"/>
    </source>
</evidence>
<sequence length="106" mass="11811">MSSLVDIWTDEFARLREKSDGSNPKPPATSAAAQQRGDGTGTAEPTPRNKDAEKGCRRENFSETAVFMLMDRFTPIHVRKIQLYLAYGGHWVDGNYNGGDLSMWGM</sequence>
<protein>
    <submittedName>
        <fullName evidence="2">Uncharacterized protein</fullName>
    </submittedName>
</protein>
<feature type="region of interest" description="Disordered" evidence="1">
    <location>
        <begin position="15"/>
        <end position="56"/>
    </location>
</feature>
<name>A0AAQ3L8G4_9LILI</name>
<feature type="compositionally biased region" description="Basic and acidic residues" evidence="1">
    <location>
        <begin position="47"/>
        <end position="56"/>
    </location>
</feature>